<keyword evidence="7" id="KW-1185">Reference proteome</keyword>
<keyword evidence="3" id="KW-0597">Phosphoprotein</keyword>
<dbReference type="InterPro" id="IPR035899">
    <property type="entry name" value="DBL_dom_sf"/>
</dbReference>
<dbReference type="SMART" id="SM00325">
    <property type="entry name" value="RhoGEF"/>
    <property type="match status" value="1"/>
</dbReference>
<dbReference type="InterPro" id="IPR000219">
    <property type="entry name" value="DH_dom"/>
</dbReference>
<evidence type="ECO:0000256" key="2">
    <source>
        <dbReference type="ARBA" id="ARBA00022490"/>
    </source>
</evidence>
<dbReference type="SUPFAM" id="SSF48065">
    <property type="entry name" value="DBL homology domain (DH-domain)"/>
    <property type="match status" value="1"/>
</dbReference>
<dbReference type="Gene3D" id="2.30.29.30">
    <property type="entry name" value="Pleckstrin-homology domain (PH domain)/Phosphotyrosine-binding domain (PTB)"/>
    <property type="match status" value="1"/>
</dbReference>
<evidence type="ECO:0000256" key="3">
    <source>
        <dbReference type="ARBA" id="ARBA00022553"/>
    </source>
</evidence>
<comment type="subcellular location">
    <subcellularLocation>
        <location evidence="1">Cytoplasm</location>
    </subcellularLocation>
</comment>
<dbReference type="InterPro" id="IPR041020">
    <property type="entry name" value="PH_16"/>
</dbReference>
<evidence type="ECO:0000313" key="7">
    <source>
        <dbReference type="Proteomes" id="UP001235939"/>
    </source>
</evidence>
<dbReference type="Pfam" id="PF17838">
    <property type="entry name" value="PH_16"/>
    <property type="match status" value="1"/>
</dbReference>
<dbReference type="CDD" id="cd00160">
    <property type="entry name" value="RhoGEF"/>
    <property type="match status" value="1"/>
</dbReference>
<reference evidence="6 7" key="1">
    <citation type="submission" date="2022-01" db="EMBL/GenBank/DDBJ databases">
        <title>A chromosomal length assembly of Cordylochernes scorpioides.</title>
        <authorList>
            <person name="Zeh D."/>
            <person name="Zeh J."/>
        </authorList>
    </citation>
    <scope>NUCLEOTIDE SEQUENCE [LARGE SCALE GENOMIC DNA]</scope>
    <source>
        <strain evidence="6">IN4F17</strain>
        <tissue evidence="6">Whole Body</tissue>
    </source>
</reference>
<accession>A0ABY6K235</accession>
<dbReference type="InterPro" id="IPR011993">
    <property type="entry name" value="PH-like_dom_sf"/>
</dbReference>
<protein>
    <submittedName>
        <fullName evidence="6">ARHGEF12</fullName>
    </submittedName>
</protein>
<evidence type="ECO:0000256" key="4">
    <source>
        <dbReference type="SAM" id="MobiDB-lite"/>
    </source>
</evidence>
<proteinExistence type="predicted"/>
<dbReference type="Gene3D" id="1.20.900.10">
    <property type="entry name" value="Dbl homology (DH) domain"/>
    <property type="match status" value="1"/>
</dbReference>
<keyword evidence="2" id="KW-0963">Cytoplasm</keyword>
<feature type="domain" description="DH" evidence="5">
    <location>
        <begin position="88"/>
        <end position="278"/>
    </location>
</feature>
<dbReference type="PANTHER" id="PTHR45872:SF2">
    <property type="entry name" value="RHO GUANINE NUCLEOTIDE EXCHANGE FACTOR 2, ISOFORM D"/>
    <property type="match status" value="1"/>
</dbReference>
<sequence>MSAGLQQRRAQFAQKKRENRPSFRKRSDPNIPRSKSRSLDSPSNSVETTTTTTRDFEDSDLEAEVDPPDWQKLLDWEVLRLLKPKEKKRQDVINELFHTERTHVKNLKVLDKLFYRPLVQSPELLPVDLLSLLFPNLDQMISIHSAFNSAMKSRRKQEALIGNVGPMMLHMLDGTSGEELKEAAAIFCSNQSIALEMLKQRQKKDQKVGQFLSDAEAHPLCRRLQLKDIIATGFQRLTKYPLLLENIAKHTTPNTEEHSQLLQALESSRNILAHVNQAVKETENMHRLAELQRKVDKSSLDKQYKVVPHKETTLDLTKHRMLYEGGLTWRLNKQKSLEVHVVLLEEILLLFQRQDDKLVLRNHNSSITADTKVAYHPVLHVQNIFTRNVAV</sequence>
<dbReference type="SUPFAM" id="SSF50729">
    <property type="entry name" value="PH domain-like"/>
    <property type="match status" value="1"/>
</dbReference>
<dbReference type="EMBL" id="CP092864">
    <property type="protein sequence ID" value="UYV62901.1"/>
    <property type="molecule type" value="Genomic_DNA"/>
</dbReference>
<evidence type="ECO:0000256" key="1">
    <source>
        <dbReference type="ARBA" id="ARBA00004496"/>
    </source>
</evidence>
<dbReference type="Proteomes" id="UP001235939">
    <property type="component" value="Chromosome 02"/>
</dbReference>
<name>A0ABY6K235_9ARAC</name>
<evidence type="ECO:0000313" key="6">
    <source>
        <dbReference type="EMBL" id="UYV62901.1"/>
    </source>
</evidence>
<dbReference type="PROSITE" id="PS50010">
    <property type="entry name" value="DH_2"/>
    <property type="match status" value="1"/>
</dbReference>
<feature type="compositionally biased region" description="Low complexity" evidence="4">
    <location>
        <begin position="1"/>
        <end position="13"/>
    </location>
</feature>
<dbReference type="PANTHER" id="PTHR45872">
    <property type="entry name" value="RHO GUANINE NUCLEOTIDE EXCHANGE FACTOR 2, ISOFORM D"/>
    <property type="match status" value="1"/>
</dbReference>
<evidence type="ECO:0000259" key="5">
    <source>
        <dbReference type="PROSITE" id="PS50010"/>
    </source>
</evidence>
<feature type="region of interest" description="Disordered" evidence="4">
    <location>
        <begin position="1"/>
        <end position="63"/>
    </location>
</feature>
<gene>
    <name evidence="6" type="ORF">LAZ67_2002378</name>
</gene>
<feature type="non-terminal residue" evidence="6">
    <location>
        <position position="1"/>
    </location>
</feature>
<organism evidence="6 7">
    <name type="scientific">Cordylochernes scorpioides</name>
    <dbReference type="NCBI Taxonomy" id="51811"/>
    <lineage>
        <taxon>Eukaryota</taxon>
        <taxon>Metazoa</taxon>
        <taxon>Ecdysozoa</taxon>
        <taxon>Arthropoda</taxon>
        <taxon>Chelicerata</taxon>
        <taxon>Arachnida</taxon>
        <taxon>Pseudoscorpiones</taxon>
        <taxon>Cheliferoidea</taxon>
        <taxon>Chernetidae</taxon>
        <taxon>Cordylochernes</taxon>
    </lineage>
</organism>
<dbReference type="Pfam" id="PF00621">
    <property type="entry name" value="RhoGEF"/>
    <property type="match status" value="1"/>
</dbReference>
<feature type="compositionally biased region" description="Basic and acidic residues" evidence="4">
    <location>
        <begin position="15"/>
        <end position="28"/>
    </location>
</feature>